<evidence type="ECO:0000256" key="1">
    <source>
        <dbReference type="SAM" id="Phobius"/>
    </source>
</evidence>
<dbReference type="STRING" id="1802695.A3A13_00435"/>
<feature type="transmembrane region" description="Helical" evidence="1">
    <location>
        <begin position="67"/>
        <end position="85"/>
    </location>
</feature>
<keyword evidence="1" id="KW-1133">Transmembrane helix</keyword>
<proteinExistence type="predicted"/>
<dbReference type="EMBL" id="MGKJ01000010">
    <property type="protein sequence ID" value="OGN24535.1"/>
    <property type="molecule type" value="Genomic_DNA"/>
</dbReference>
<feature type="transmembrane region" description="Helical" evidence="1">
    <location>
        <begin position="6"/>
        <end position="27"/>
    </location>
</feature>
<dbReference type="Proteomes" id="UP000178911">
    <property type="component" value="Unassembled WGS sequence"/>
</dbReference>
<keyword evidence="1" id="KW-0812">Transmembrane</keyword>
<keyword evidence="1" id="KW-0472">Membrane</keyword>
<reference evidence="2 3" key="1">
    <citation type="journal article" date="2016" name="Nat. Commun.">
        <title>Thousands of microbial genomes shed light on interconnected biogeochemical processes in an aquifer system.</title>
        <authorList>
            <person name="Anantharaman K."/>
            <person name="Brown C.T."/>
            <person name="Hug L.A."/>
            <person name="Sharon I."/>
            <person name="Castelle C.J."/>
            <person name="Probst A.J."/>
            <person name="Thomas B.C."/>
            <person name="Singh A."/>
            <person name="Wilkins M.J."/>
            <person name="Karaoz U."/>
            <person name="Brodie E.L."/>
            <person name="Williams K.H."/>
            <person name="Hubbard S.S."/>
            <person name="Banfield J.F."/>
        </authorList>
    </citation>
    <scope>NUCLEOTIDE SEQUENCE [LARGE SCALE GENOMIC DNA]</scope>
</reference>
<feature type="transmembrane region" description="Helical" evidence="1">
    <location>
        <begin position="106"/>
        <end position="123"/>
    </location>
</feature>
<accession>A0A1F8GGL0</accession>
<gene>
    <name evidence="2" type="ORF">A3A13_00435</name>
</gene>
<feature type="transmembrane region" description="Helical" evidence="1">
    <location>
        <begin position="135"/>
        <end position="156"/>
    </location>
</feature>
<organism evidence="2 3">
    <name type="scientific">Candidatus Yanofskybacteria bacterium RIFCSPLOWO2_01_FULL_43_22</name>
    <dbReference type="NCBI Taxonomy" id="1802695"/>
    <lineage>
        <taxon>Bacteria</taxon>
        <taxon>Candidatus Yanofskyibacteriota</taxon>
    </lineage>
</organism>
<name>A0A1F8GGL0_9BACT</name>
<evidence type="ECO:0000313" key="3">
    <source>
        <dbReference type="Proteomes" id="UP000178911"/>
    </source>
</evidence>
<dbReference type="AlphaFoldDB" id="A0A1F8GGL0"/>
<sequence length="165" mass="18456">MAEIKLFIIFLIVLVLDGFVLSAFFGLRNSSLSLLLLVVPLLYMGPKIQFVACGLFFSVILEMSKGIGLGGLVLPFLFTSVAIYLTQRFLDIQYTYDARFGLGKSVLIALMSAVFIYVFSFFYKQGGLNIEYFNPVIGLTMVLEALALVLLFNIVFDKKSDYARI</sequence>
<comment type="caution">
    <text evidence="2">The sequence shown here is derived from an EMBL/GenBank/DDBJ whole genome shotgun (WGS) entry which is preliminary data.</text>
</comment>
<evidence type="ECO:0000313" key="2">
    <source>
        <dbReference type="EMBL" id="OGN24535.1"/>
    </source>
</evidence>
<protein>
    <submittedName>
        <fullName evidence="2">Uncharacterized protein</fullName>
    </submittedName>
</protein>
<feature type="transmembrane region" description="Helical" evidence="1">
    <location>
        <begin position="34"/>
        <end position="61"/>
    </location>
</feature>